<keyword evidence="2" id="KW-0813">Transport</keyword>
<evidence type="ECO:0000256" key="2">
    <source>
        <dbReference type="ARBA" id="ARBA00022448"/>
    </source>
</evidence>
<dbReference type="Proteomes" id="UP000000849">
    <property type="component" value="Chromosome"/>
</dbReference>
<keyword evidence="5 7" id="KW-0472">Membrane</keyword>
<feature type="transmembrane region" description="Helical" evidence="7">
    <location>
        <begin position="447"/>
        <end position="469"/>
    </location>
</feature>
<dbReference type="InterPro" id="IPR005828">
    <property type="entry name" value="MFS_sugar_transport-like"/>
</dbReference>
<dbReference type="PROSITE" id="PS00216">
    <property type="entry name" value="SUGAR_TRANSPORT_1"/>
    <property type="match status" value="1"/>
</dbReference>
<evidence type="ECO:0000256" key="5">
    <source>
        <dbReference type="ARBA" id="ARBA00023136"/>
    </source>
</evidence>
<feature type="transmembrane region" description="Helical" evidence="7">
    <location>
        <begin position="76"/>
        <end position="98"/>
    </location>
</feature>
<feature type="transmembrane region" description="Helical" evidence="7">
    <location>
        <begin position="359"/>
        <end position="384"/>
    </location>
</feature>
<dbReference type="PROSITE" id="PS00217">
    <property type="entry name" value="SUGAR_TRANSPORT_2"/>
    <property type="match status" value="1"/>
</dbReference>
<dbReference type="GO" id="GO:0005886">
    <property type="term" value="C:plasma membrane"/>
    <property type="evidence" value="ECO:0007669"/>
    <property type="project" value="UniProtKB-SubCell"/>
</dbReference>
<dbReference type="InterPro" id="IPR020846">
    <property type="entry name" value="MFS_dom"/>
</dbReference>
<feature type="transmembrane region" description="Helical" evidence="7">
    <location>
        <begin position="481"/>
        <end position="500"/>
    </location>
</feature>
<evidence type="ECO:0000259" key="8">
    <source>
        <dbReference type="PROSITE" id="PS50850"/>
    </source>
</evidence>
<dbReference type="PROSITE" id="PS50850">
    <property type="entry name" value="MFS"/>
    <property type="match status" value="1"/>
</dbReference>
<feature type="transmembrane region" description="Helical" evidence="7">
    <location>
        <begin position="107"/>
        <end position="126"/>
    </location>
</feature>
<dbReference type="InterPro" id="IPR005829">
    <property type="entry name" value="Sugar_transporter_CS"/>
</dbReference>
<gene>
    <name evidence="9" type="ordered locus">Cfla_3242</name>
</gene>
<dbReference type="CDD" id="cd17316">
    <property type="entry name" value="MFS_SV2_like"/>
    <property type="match status" value="1"/>
</dbReference>
<keyword evidence="10" id="KW-1185">Reference proteome</keyword>
<feature type="transmembrane region" description="Helical" evidence="7">
    <location>
        <begin position="46"/>
        <end position="70"/>
    </location>
</feature>
<organism evidence="9 10">
    <name type="scientific">Cellulomonas flavigena (strain ATCC 482 / DSM 20109 / BCRC 11376 / JCM 18109 / NBRC 3775 / NCIMB 8073 / NRS 134)</name>
    <dbReference type="NCBI Taxonomy" id="446466"/>
    <lineage>
        <taxon>Bacteria</taxon>
        <taxon>Bacillati</taxon>
        <taxon>Actinomycetota</taxon>
        <taxon>Actinomycetes</taxon>
        <taxon>Micrococcales</taxon>
        <taxon>Cellulomonadaceae</taxon>
        <taxon>Cellulomonas</taxon>
    </lineage>
</organism>
<feature type="transmembrane region" description="Helical" evidence="7">
    <location>
        <begin position="396"/>
        <end position="415"/>
    </location>
</feature>
<evidence type="ECO:0000256" key="3">
    <source>
        <dbReference type="ARBA" id="ARBA00022692"/>
    </source>
</evidence>
<feature type="transmembrane region" description="Helical" evidence="7">
    <location>
        <begin position="194"/>
        <end position="212"/>
    </location>
</feature>
<dbReference type="AlphaFoldDB" id="D5UBW5"/>
<dbReference type="EMBL" id="CP001964">
    <property type="protein sequence ID" value="ADG76124.1"/>
    <property type="molecule type" value="Genomic_DNA"/>
</dbReference>
<comment type="subcellular location">
    <subcellularLocation>
        <location evidence="1">Cell membrane</location>
        <topology evidence="1">Multi-pass membrane protein</topology>
    </subcellularLocation>
</comment>
<proteinExistence type="predicted"/>
<evidence type="ECO:0000256" key="7">
    <source>
        <dbReference type="SAM" id="Phobius"/>
    </source>
</evidence>
<accession>D5UBW5</accession>
<dbReference type="HOGENOM" id="CLU_001265_46_6_11"/>
<sequence>MTGADVPEPGAAARAVHPAPPTADPATRLDGLPVTRRHVRLLVGSGVGWTFDAMDVGLISFVIAQLAVVWGTDATTLGWVASAGFVGMAVGAAVGGLLADRIGRRQVFALTLLVYGVATGASALVGGVAVLMALRFVVGLGLGAELPVASTLVSEFAPPRIRGRAVVVLESFWAVGWILAALIGYLVVPSGDDGWRWALALGALPALYSVVVRRGLPESVRYLQARGRHAEAEQVVAELEASRAVGHGGLTGAQVRDAATARPSSAAADVERHSSSAAGTDADRTSPAGTDADRTSPAGTDADRTSPAGADRARSSSAGVAPAPDPTAATAPDATAAPAPDPAPRLAALWAPSLRRRTAALWLVWFAVNFSYYGAFIWLPSLLAADGHTLVRSFEYTLIITLGQLPGYAAAAVLVETWGRRRTLAAFLAGSALAAGAFAAASGDAQILGAGVMLSFFNLGAWGALYAVTPELYPTRVRTTGAGWAAGIGRTASVLAPLAVPQLRELGGTGLLFTVFAAVFVVASAGALALPERTGEALT</sequence>
<feature type="domain" description="Major facilitator superfamily (MFS) profile" evidence="8">
    <location>
        <begin position="41"/>
        <end position="535"/>
    </location>
</feature>
<evidence type="ECO:0000256" key="6">
    <source>
        <dbReference type="SAM" id="MobiDB-lite"/>
    </source>
</evidence>
<evidence type="ECO:0000256" key="4">
    <source>
        <dbReference type="ARBA" id="ARBA00022989"/>
    </source>
</evidence>
<name>D5UBW5_CELFN</name>
<dbReference type="KEGG" id="cfl:Cfla_3242"/>
<evidence type="ECO:0000313" key="10">
    <source>
        <dbReference type="Proteomes" id="UP000000849"/>
    </source>
</evidence>
<dbReference type="eggNOG" id="COG0477">
    <property type="taxonomic scope" value="Bacteria"/>
</dbReference>
<feature type="compositionally biased region" description="Low complexity" evidence="6">
    <location>
        <begin position="306"/>
        <end position="341"/>
    </location>
</feature>
<feature type="transmembrane region" description="Helical" evidence="7">
    <location>
        <begin position="165"/>
        <end position="188"/>
    </location>
</feature>
<reference evidence="9 10" key="1">
    <citation type="journal article" date="2010" name="Stand. Genomic Sci.">
        <title>Complete genome sequence of Cellulomonas flavigena type strain (134).</title>
        <authorList>
            <person name="Abt B."/>
            <person name="Foster B."/>
            <person name="Lapidus A."/>
            <person name="Clum A."/>
            <person name="Sun H."/>
            <person name="Pukall R."/>
            <person name="Lucas S."/>
            <person name="Glavina Del Rio T."/>
            <person name="Nolan M."/>
            <person name="Tice H."/>
            <person name="Cheng J.F."/>
            <person name="Pitluck S."/>
            <person name="Liolios K."/>
            <person name="Ivanova N."/>
            <person name="Mavromatis K."/>
            <person name="Ovchinnikova G."/>
            <person name="Pati A."/>
            <person name="Goodwin L."/>
            <person name="Chen A."/>
            <person name="Palaniappan K."/>
            <person name="Land M."/>
            <person name="Hauser L."/>
            <person name="Chang Y.J."/>
            <person name="Jeffries C.D."/>
            <person name="Rohde M."/>
            <person name="Goker M."/>
            <person name="Woyke T."/>
            <person name="Bristow J."/>
            <person name="Eisen J.A."/>
            <person name="Markowitz V."/>
            <person name="Hugenholtz P."/>
            <person name="Kyrpides N.C."/>
            <person name="Klenk H.P."/>
        </authorList>
    </citation>
    <scope>NUCLEOTIDE SEQUENCE [LARGE SCALE GENOMIC DNA]</scope>
    <source>
        <strain evidence="10">ATCC 482 / DSM 20109 / BCRC 11376 / JCM 18109 / NBRC 3775 / NCIMB 8073 / NRS 134</strain>
    </source>
</reference>
<dbReference type="GO" id="GO:0022857">
    <property type="term" value="F:transmembrane transporter activity"/>
    <property type="evidence" value="ECO:0007669"/>
    <property type="project" value="InterPro"/>
</dbReference>
<dbReference type="Gene3D" id="1.20.1250.20">
    <property type="entry name" value="MFS general substrate transporter like domains"/>
    <property type="match status" value="2"/>
</dbReference>
<dbReference type="PANTHER" id="PTHR23511">
    <property type="entry name" value="SYNAPTIC VESICLE GLYCOPROTEIN 2"/>
    <property type="match status" value="1"/>
</dbReference>
<dbReference type="PANTHER" id="PTHR23511:SF34">
    <property type="entry name" value="SYNAPTIC VESICLE GLYCOPROTEIN 2"/>
    <property type="match status" value="1"/>
</dbReference>
<feature type="region of interest" description="Disordered" evidence="6">
    <location>
        <begin position="248"/>
        <end position="341"/>
    </location>
</feature>
<dbReference type="RefSeq" id="WP_013118455.1">
    <property type="nucleotide sequence ID" value="NC_014151.1"/>
</dbReference>
<dbReference type="Pfam" id="PF00083">
    <property type="entry name" value="Sugar_tr"/>
    <property type="match status" value="2"/>
</dbReference>
<protein>
    <submittedName>
        <fullName evidence="9">Major facilitator superfamily MFS_1</fullName>
    </submittedName>
</protein>
<evidence type="ECO:0000313" key="9">
    <source>
        <dbReference type="EMBL" id="ADG76124.1"/>
    </source>
</evidence>
<feature type="compositionally biased region" description="Low complexity" evidence="6">
    <location>
        <begin position="256"/>
        <end position="268"/>
    </location>
</feature>
<feature type="transmembrane region" description="Helical" evidence="7">
    <location>
        <begin position="506"/>
        <end position="530"/>
    </location>
</feature>
<dbReference type="SUPFAM" id="SSF103473">
    <property type="entry name" value="MFS general substrate transporter"/>
    <property type="match status" value="1"/>
</dbReference>
<keyword evidence="3 7" id="KW-0812">Transmembrane</keyword>
<keyword evidence="4 7" id="KW-1133">Transmembrane helix</keyword>
<evidence type="ECO:0000256" key="1">
    <source>
        <dbReference type="ARBA" id="ARBA00004651"/>
    </source>
</evidence>
<dbReference type="InterPro" id="IPR036259">
    <property type="entry name" value="MFS_trans_sf"/>
</dbReference>
<feature type="region of interest" description="Disordered" evidence="6">
    <location>
        <begin position="1"/>
        <end position="29"/>
    </location>
</feature>
<feature type="transmembrane region" description="Helical" evidence="7">
    <location>
        <begin position="424"/>
        <end position="441"/>
    </location>
</feature>